<sequence>ELRDQGFTRPKVLILLPFKNNALEVVKMLIALSGSTQQDNKKRFFEEFGIDPADDAMDPKKPEDHKKMFAGNIDDCFRVGIKFSRKQLKLYSDFYSSDIILASPLGLRLVIGDAGQKKRDFDFLSAIEMVILDNTQVFMMQNWDHVQHIFDHMNLIPKDAHGCDFSRVRAYYLDGKAKYVRQTLMFTQFVAPEMNAMFTKNAKNVAGCVKVRRKYTGSIDNVVVQAPQMFYRIPVRTAAEADDARFDYFVQKIMPAIRPSGIQQKHTLVFIPSYFDFVRVRNYYDEHDYSFAQLSEYTSTADISRARSSFFHAQVPHLLTTERFHFFRRYALRGIRHIVFYALPEHPEYYPELVNLLDVAAEMSVTVAYSRFDRLRLERIVGSRRVAKMAEGEKESFMFA</sequence>
<dbReference type="Pfam" id="PF06862">
    <property type="entry name" value="Utp25_C"/>
    <property type="match status" value="1"/>
</dbReference>
<dbReference type="GO" id="GO:0000462">
    <property type="term" value="P:maturation of SSU-rRNA from tricistronic rRNA transcript (SSU-rRNA, 5.8S rRNA, LSU-rRNA)"/>
    <property type="evidence" value="ECO:0007669"/>
    <property type="project" value="TreeGrafter"/>
</dbReference>
<evidence type="ECO:0000313" key="10">
    <source>
        <dbReference type="Proteomes" id="UP000269721"/>
    </source>
</evidence>
<dbReference type="GO" id="GO:0019843">
    <property type="term" value="F:rRNA binding"/>
    <property type="evidence" value="ECO:0007669"/>
    <property type="project" value="TreeGrafter"/>
</dbReference>
<name>A0A4P9WGU8_9FUNG</name>
<keyword evidence="6" id="KW-0687">Ribonucleoprotein</keyword>
<dbReference type="InterPro" id="IPR053940">
    <property type="entry name" value="UTP25_NTPase-like"/>
</dbReference>
<proteinExistence type="inferred from homology"/>
<evidence type="ECO:0000259" key="8">
    <source>
        <dbReference type="Pfam" id="PF22916"/>
    </source>
</evidence>
<dbReference type="Proteomes" id="UP000269721">
    <property type="component" value="Unassembled WGS sequence"/>
</dbReference>
<dbReference type="EMBL" id="KZ995204">
    <property type="protein sequence ID" value="RKO91155.1"/>
    <property type="molecule type" value="Genomic_DNA"/>
</dbReference>
<keyword evidence="5 6" id="KW-0539">Nucleus</keyword>
<evidence type="ECO:0000256" key="3">
    <source>
        <dbReference type="ARBA" id="ARBA00009223"/>
    </source>
</evidence>
<feature type="domain" description="UTP25 NTP hydrolase-like" evidence="8">
    <location>
        <begin position="1"/>
        <end position="209"/>
    </location>
</feature>
<keyword evidence="10" id="KW-1185">Reference proteome</keyword>
<comment type="subunit">
    <text evidence="6">Component of the ribosomal small subunit (SSU) processome composed of at least 40 protein subunits and snoRNA U3.</text>
</comment>
<evidence type="ECO:0000256" key="4">
    <source>
        <dbReference type="ARBA" id="ARBA00015422"/>
    </source>
</evidence>
<dbReference type="OrthoDB" id="10264378at2759"/>
<feature type="non-terminal residue" evidence="9">
    <location>
        <position position="1"/>
    </location>
</feature>
<accession>A0A4P9WGU8</accession>
<comment type="similarity">
    <text evidence="3 6">Belongs to the UTP25 family.</text>
</comment>
<dbReference type="PANTHER" id="PTHR12933">
    <property type="entry name" value="ORF PROTEIN-RELATED"/>
    <property type="match status" value="1"/>
</dbReference>
<evidence type="ECO:0000313" key="9">
    <source>
        <dbReference type="EMBL" id="RKO91155.1"/>
    </source>
</evidence>
<comment type="subcellular location">
    <subcellularLocation>
        <location evidence="2 6">Nucleus</location>
        <location evidence="2 6">Nucleolus</location>
    </subcellularLocation>
</comment>
<dbReference type="Pfam" id="PF22916">
    <property type="entry name" value="UTP25_NTPase-like"/>
    <property type="match status" value="1"/>
</dbReference>
<dbReference type="AlphaFoldDB" id="A0A4P9WGU8"/>
<evidence type="ECO:0000256" key="2">
    <source>
        <dbReference type="ARBA" id="ARBA00004604"/>
    </source>
</evidence>
<keyword evidence="6" id="KW-0698">rRNA processing</keyword>
<dbReference type="InterPro" id="IPR053939">
    <property type="entry name" value="UTP25_C"/>
</dbReference>
<reference evidence="10" key="1">
    <citation type="journal article" date="2018" name="Nat. Microbiol.">
        <title>Leveraging single-cell genomics to expand the fungal tree of life.</title>
        <authorList>
            <person name="Ahrendt S.R."/>
            <person name="Quandt C.A."/>
            <person name="Ciobanu D."/>
            <person name="Clum A."/>
            <person name="Salamov A."/>
            <person name="Andreopoulos B."/>
            <person name="Cheng J.F."/>
            <person name="Woyke T."/>
            <person name="Pelin A."/>
            <person name="Henrissat B."/>
            <person name="Reynolds N.K."/>
            <person name="Benny G.L."/>
            <person name="Smith M.E."/>
            <person name="James T.Y."/>
            <person name="Grigoriev I.V."/>
        </authorList>
    </citation>
    <scope>NUCLEOTIDE SEQUENCE [LARGE SCALE GENOMIC DNA]</scope>
</reference>
<dbReference type="GO" id="GO:0032040">
    <property type="term" value="C:small-subunit processome"/>
    <property type="evidence" value="ECO:0007669"/>
    <property type="project" value="TreeGrafter"/>
</dbReference>
<evidence type="ECO:0000256" key="1">
    <source>
        <dbReference type="ARBA" id="ARBA00002883"/>
    </source>
</evidence>
<evidence type="ECO:0000256" key="6">
    <source>
        <dbReference type="RuleBase" id="RU365070"/>
    </source>
</evidence>
<dbReference type="PANTHER" id="PTHR12933:SF0">
    <property type="entry name" value="U3 SMALL NUCLEOLAR RNA-ASSOCIATED PROTEIN 25 HOMOLOG"/>
    <property type="match status" value="1"/>
</dbReference>
<protein>
    <recommendedName>
        <fullName evidence="4 6">U3 small nucleolar RNA-associated protein 25</fullName>
        <shortName evidence="6">U3 snoRNA-associated protein 25</shortName>
    </recommendedName>
</protein>
<evidence type="ECO:0000256" key="5">
    <source>
        <dbReference type="ARBA" id="ARBA00023242"/>
    </source>
</evidence>
<feature type="domain" description="UTP25 C-terminal" evidence="7">
    <location>
        <begin position="219"/>
        <end position="399"/>
    </location>
</feature>
<comment type="function">
    <text evidence="1 6">DEAD-box RNA helicase-like protein required for pre-18S rRNA processing, specifically at sites A0, A1, and A2.</text>
</comment>
<organism evidence="9 10">
    <name type="scientific">Blyttiomyces helicus</name>
    <dbReference type="NCBI Taxonomy" id="388810"/>
    <lineage>
        <taxon>Eukaryota</taxon>
        <taxon>Fungi</taxon>
        <taxon>Fungi incertae sedis</taxon>
        <taxon>Chytridiomycota</taxon>
        <taxon>Chytridiomycota incertae sedis</taxon>
        <taxon>Chytridiomycetes</taxon>
        <taxon>Chytridiomycetes incertae sedis</taxon>
        <taxon>Blyttiomyces</taxon>
    </lineage>
</organism>
<keyword evidence="6" id="KW-0690">Ribosome biogenesis</keyword>
<gene>
    <name evidence="9" type="ORF">BDK51DRAFT_18811</name>
</gene>
<dbReference type="GO" id="GO:0034511">
    <property type="term" value="F:U3 snoRNA binding"/>
    <property type="evidence" value="ECO:0007669"/>
    <property type="project" value="InterPro"/>
</dbReference>
<evidence type="ECO:0000259" key="7">
    <source>
        <dbReference type="Pfam" id="PF06862"/>
    </source>
</evidence>
<dbReference type="InterPro" id="IPR010678">
    <property type="entry name" value="UTP25"/>
</dbReference>